<dbReference type="InParanoid" id="A0A1I5L582"/>
<dbReference type="InterPro" id="IPR013766">
    <property type="entry name" value="Thioredoxin_domain"/>
</dbReference>
<dbReference type="EMBL" id="FOVH01000010">
    <property type="protein sequence ID" value="SFO92454.1"/>
    <property type="molecule type" value="Genomic_DNA"/>
</dbReference>
<evidence type="ECO:0000313" key="3">
    <source>
        <dbReference type="EMBL" id="SFO92454.1"/>
    </source>
</evidence>
<dbReference type="SUPFAM" id="SSF52833">
    <property type="entry name" value="Thioredoxin-like"/>
    <property type="match status" value="1"/>
</dbReference>
<evidence type="ECO:0000256" key="1">
    <source>
        <dbReference type="SAM" id="MobiDB-lite"/>
    </source>
</evidence>
<evidence type="ECO:0000313" key="4">
    <source>
        <dbReference type="Proteomes" id="UP000183413"/>
    </source>
</evidence>
<name>A0A1I5L582_9ACTN</name>
<dbReference type="Gene3D" id="3.40.30.10">
    <property type="entry name" value="Glutaredoxin"/>
    <property type="match status" value="1"/>
</dbReference>
<dbReference type="OrthoDB" id="128449at2"/>
<evidence type="ECO:0000259" key="2">
    <source>
        <dbReference type="PROSITE" id="PS51352"/>
    </source>
</evidence>
<feature type="domain" description="Thioredoxin" evidence="2">
    <location>
        <begin position="51"/>
        <end position="188"/>
    </location>
</feature>
<reference evidence="3 4" key="1">
    <citation type="submission" date="2016-10" db="EMBL/GenBank/DDBJ databases">
        <authorList>
            <person name="de Groot N.N."/>
        </authorList>
    </citation>
    <scope>NUCLEOTIDE SEQUENCE [LARGE SCALE GENOMIC DNA]</scope>
    <source>
        <strain evidence="3 4">DSM 43067</strain>
    </source>
</reference>
<keyword evidence="4" id="KW-1185">Reference proteome</keyword>
<dbReference type="STRING" id="1993.SAMN04489713_110257"/>
<dbReference type="PROSITE" id="PS51352">
    <property type="entry name" value="THIOREDOXIN_2"/>
    <property type="match status" value="1"/>
</dbReference>
<gene>
    <name evidence="3" type="ORF">SAMN04489713_110257</name>
</gene>
<dbReference type="eggNOG" id="COG1225">
    <property type="taxonomic scope" value="Bacteria"/>
</dbReference>
<sequence length="188" mass="19233">MMPATAALAVLALAVSLLDLVLTLGVIRRLREHTELISNLSSGGRRPYAILDEGETAGPFEAVATTGEPVSRDLLSGRTLVGAFTPRCPACEEKLPAFLDSARTFPGGRDRVIAVVVGPEDEAETYRERLEPVAQVVVEPPATGAVGTALALESFPAFGVLDQSGTVVGSGVEPDGAPAGASPAGTGV</sequence>
<organism evidence="3 4">
    <name type="scientific">Actinomadura madurae</name>
    <dbReference type="NCBI Taxonomy" id="1993"/>
    <lineage>
        <taxon>Bacteria</taxon>
        <taxon>Bacillati</taxon>
        <taxon>Actinomycetota</taxon>
        <taxon>Actinomycetes</taxon>
        <taxon>Streptosporangiales</taxon>
        <taxon>Thermomonosporaceae</taxon>
        <taxon>Actinomadura</taxon>
    </lineage>
</organism>
<dbReference type="InterPro" id="IPR036249">
    <property type="entry name" value="Thioredoxin-like_sf"/>
</dbReference>
<dbReference type="Proteomes" id="UP000183413">
    <property type="component" value="Unassembled WGS sequence"/>
</dbReference>
<proteinExistence type="predicted"/>
<dbReference type="AlphaFoldDB" id="A0A1I5L582"/>
<protein>
    <recommendedName>
        <fullName evidence="2">Thioredoxin domain-containing protein</fullName>
    </recommendedName>
</protein>
<feature type="region of interest" description="Disordered" evidence="1">
    <location>
        <begin position="169"/>
        <end position="188"/>
    </location>
</feature>
<dbReference type="RefSeq" id="WP_075022662.1">
    <property type="nucleotide sequence ID" value="NZ_FOVH01000010.1"/>
</dbReference>
<feature type="compositionally biased region" description="Low complexity" evidence="1">
    <location>
        <begin position="174"/>
        <end position="188"/>
    </location>
</feature>
<accession>A0A1I5L582</accession>